<reference evidence="9" key="1">
    <citation type="journal article" date="2019" name="BMC Genomics">
        <title>A new reference genome for Sorghum bicolor reveals high levels of sequence similarity between sweet and grain genotypes: implications for the genetics of sugar metabolism.</title>
        <authorList>
            <person name="Cooper E.A."/>
            <person name="Brenton Z.W."/>
            <person name="Flinn B.S."/>
            <person name="Jenkins J."/>
            <person name="Shu S."/>
            <person name="Flowers D."/>
            <person name="Luo F."/>
            <person name="Wang Y."/>
            <person name="Xia P."/>
            <person name="Barry K."/>
            <person name="Daum C."/>
            <person name="Lipzen A."/>
            <person name="Yoshinaga Y."/>
            <person name="Schmutz J."/>
            <person name="Saski C."/>
            <person name="Vermerris W."/>
            <person name="Kresovich S."/>
        </authorList>
    </citation>
    <scope>NUCLEOTIDE SEQUENCE</scope>
</reference>
<evidence type="ECO:0000256" key="5">
    <source>
        <dbReference type="ARBA" id="ARBA00023098"/>
    </source>
</evidence>
<dbReference type="GO" id="GO:0008970">
    <property type="term" value="F:phospholipase A1 activity"/>
    <property type="evidence" value="ECO:0007669"/>
    <property type="project" value="UniProtKB-UniRule"/>
</dbReference>
<accession>A0A921U1L2</accession>
<dbReference type="AlphaFoldDB" id="A0A921U1L2"/>
<dbReference type="Gene3D" id="3.40.50.1820">
    <property type="entry name" value="alpha/beta hydrolase"/>
    <property type="match status" value="1"/>
</dbReference>
<dbReference type="InterPro" id="IPR029058">
    <property type="entry name" value="AB_hydrolase_fold"/>
</dbReference>
<name>A0A921U1L2_SORBI</name>
<dbReference type="EMBL" id="CM027689">
    <property type="protein sequence ID" value="KAG0514629.1"/>
    <property type="molecule type" value="Genomic_DNA"/>
</dbReference>
<dbReference type="InterPro" id="IPR033556">
    <property type="entry name" value="PLA"/>
</dbReference>
<dbReference type="CDD" id="cd00519">
    <property type="entry name" value="Lipase_3"/>
    <property type="match status" value="1"/>
</dbReference>
<proteinExistence type="inferred from homology"/>
<evidence type="ECO:0000259" key="7">
    <source>
        <dbReference type="Pfam" id="PF01764"/>
    </source>
</evidence>
<dbReference type="GO" id="GO:0005737">
    <property type="term" value="C:cytoplasm"/>
    <property type="evidence" value="ECO:0007669"/>
    <property type="project" value="UniProtKB-ARBA"/>
</dbReference>
<dbReference type="OrthoDB" id="438440at2759"/>
<dbReference type="Proteomes" id="UP000807115">
    <property type="component" value="Chromosome 10"/>
</dbReference>
<dbReference type="Gramene" id="EER89885">
    <property type="protein sequence ID" value="EER89885"/>
    <property type="gene ID" value="SORBI_3010G160000"/>
</dbReference>
<keyword evidence="3 6" id="KW-0378">Hydrolase</keyword>
<comment type="function">
    <text evidence="1 6">Acylhydrolase that catalyzes the hydrolysis of phospholipids at the sn-1 position.</text>
</comment>
<evidence type="ECO:0000313" key="10">
    <source>
        <dbReference type="Proteomes" id="UP000807115"/>
    </source>
</evidence>
<comment type="caution">
    <text evidence="9">The sequence shown here is derived from an EMBL/GenBank/DDBJ whole genome shotgun (WGS) entry which is preliminary data.</text>
</comment>
<dbReference type="Gramene" id="EER88480">
    <property type="protein sequence ID" value="EER88480"/>
    <property type="gene ID" value="SORBI_3010G159900"/>
</dbReference>
<dbReference type="SUPFAM" id="SSF53474">
    <property type="entry name" value="alpha/beta-Hydrolases"/>
    <property type="match status" value="1"/>
</dbReference>
<evidence type="ECO:0000313" key="8">
    <source>
        <dbReference type="EMBL" id="KAG0514629.1"/>
    </source>
</evidence>
<dbReference type="KEGG" id="sbi:8058883"/>
<dbReference type="FunFam" id="3.40.50.1820:FF:000065">
    <property type="entry name" value="Phospholipase A1-II 3"/>
    <property type="match status" value="1"/>
</dbReference>
<gene>
    <name evidence="8" type="ORF">BDA96_10G209400</name>
    <name evidence="9" type="ORF">BDA96_10G209600</name>
</gene>
<evidence type="ECO:0000313" key="9">
    <source>
        <dbReference type="EMBL" id="KAG0514631.1"/>
    </source>
</evidence>
<dbReference type="PANTHER" id="PTHR31828:SF1">
    <property type="entry name" value="PHOSPHOLIPASE A1-IIGAMMA"/>
    <property type="match status" value="1"/>
</dbReference>
<evidence type="ECO:0000256" key="4">
    <source>
        <dbReference type="ARBA" id="ARBA00022963"/>
    </source>
</evidence>
<dbReference type="GO" id="GO:0016042">
    <property type="term" value="P:lipid catabolic process"/>
    <property type="evidence" value="ECO:0007669"/>
    <property type="project" value="UniProtKB-UniRule"/>
</dbReference>
<dbReference type="EMBL" id="CM027689">
    <property type="protein sequence ID" value="KAG0514631.1"/>
    <property type="molecule type" value="Genomic_DNA"/>
</dbReference>
<evidence type="ECO:0000256" key="6">
    <source>
        <dbReference type="RuleBase" id="RU367093"/>
    </source>
</evidence>
<keyword evidence="4 6" id="KW-0442">Lipid degradation</keyword>
<dbReference type="KEGG" id="sbi:8072679"/>
<feature type="domain" description="Fungal lipase-type" evidence="7">
    <location>
        <begin position="145"/>
        <end position="301"/>
    </location>
</feature>
<evidence type="ECO:0000256" key="3">
    <source>
        <dbReference type="ARBA" id="ARBA00022801"/>
    </source>
</evidence>
<reference evidence="9" key="2">
    <citation type="submission" date="2020-10" db="EMBL/GenBank/DDBJ databases">
        <authorList>
            <person name="Cooper E.A."/>
            <person name="Brenton Z.W."/>
            <person name="Flinn B.S."/>
            <person name="Jenkins J."/>
            <person name="Shu S."/>
            <person name="Flowers D."/>
            <person name="Luo F."/>
            <person name="Wang Y."/>
            <person name="Xia P."/>
            <person name="Barry K."/>
            <person name="Daum C."/>
            <person name="Lipzen A."/>
            <person name="Yoshinaga Y."/>
            <person name="Schmutz J."/>
            <person name="Saski C."/>
            <person name="Vermerris W."/>
            <person name="Kresovich S."/>
        </authorList>
    </citation>
    <scope>NUCLEOTIDE SEQUENCE</scope>
</reference>
<dbReference type="EC" id="3.1.1.-" evidence="6"/>
<dbReference type="PANTHER" id="PTHR31828">
    <property type="entry name" value="PHOSPHOLIPASE A1-IIGAMMA"/>
    <property type="match status" value="1"/>
</dbReference>
<evidence type="ECO:0000256" key="1">
    <source>
        <dbReference type="ARBA" id="ARBA00003523"/>
    </source>
</evidence>
<dbReference type="InterPro" id="IPR002921">
    <property type="entry name" value="Fungal_lipase-type"/>
</dbReference>
<dbReference type="Pfam" id="PF01764">
    <property type="entry name" value="Lipase_3"/>
    <property type="match status" value="1"/>
</dbReference>
<keyword evidence="5 6" id="KW-0443">Lipid metabolism</keyword>
<comment type="similarity">
    <text evidence="2 6">Belongs to the AB hydrolase superfamily. Lipase family.</text>
</comment>
<protein>
    <recommendedName>
        <fullName evidence="6">Phospholipase A1</fullName>
        <ecNumber evidence="6">3.1.1.-</ecNumber>
    </recommendedName>
</protein>
<organism evidence="9 10">
    <name type="scientific">Sorghum bicolor</name>
    <name type="common">Sorghum</name>
    <name type="synonym">Sorghum vulgare</name>
    <dbReference type="NCBI Taxonomy" id="4558"/>
    <lineage>
        <taxon>Eukaryota</taxon>
        <taxon>Viridiplantae</taxon>
        <taxon>Streptophyta</taxon>
        <taxon>Embryophyta</taxon>
        <taxon>Tracheophyta</taxon>
        <taxon>Spermatophyta</taxon>
        <taxon>Magnoliopsida</taxon>
        <taxon>Liliopsida</taxon>
        <taxon>Poales</taxon>
        <taxon>Poaceae</taxon>
        <taxon>PACMAD clade</taxon>
        <taxon>Panicoideae</taxon>
        <taxon>Andropogonodae</taxon>
        <taxon>Andropogoneae</taxon>
        <taxon>Sorghinae</taxon>
        <taxon>Sorghum</taxon>
    </lineage>
</organism>
<sequence length="401" mass="42771">MASSATASGNGSIAERWRELQGEHSWNGLLDPLDLDLRKSIISYGELVSAALDGFNNEKRSPHAGDCMYGTTDLLSRSTVAAAGNYRVTKFIYATAAEPALRDAFLVLPNAALRDPWSTESNWIGYVAVATDDGVAALGRRDILVAWRGTLALESLKDVGDALVPTAPALGQPLGSVHGGFLSLYTSSDAGSEFNKISARAQVLEEVRNLVEQYKDEVTSITVAGHSLGASLATLNAIDMVANGVNGASSQPPPCPVSAVVFASPRVGDESFAAAFRSFGDQLRALHVKNSGDQVTLYPTAKGYSDDVAVTLPVNPSLSPYLRSPATQQTLHNLECYLHGVAGEQGSAGGFNLEVCRDEALVNKDADGLKDEYHVPASWWVVLNKSMVKNAKGKWELRDFE</sequence>
<evidence type="ECO:0000256" key="2">
    <source>
        <dbReference type="ARBA" id="ARBA00010701"/>
    </source>
</evidence>